<evidence type="ECO:0000313" key="2">
    <source>
        <dbReference type="Proteomes" id="UP000271469"/>
    </source>
</evidence>
<protein>
    <submittedName>
        <fullName evidence="1">Uncharacterized protein</fullName>
    </submittedName>
</protein>
<keyword evidence="2" id="KW-1185">Reference proteome</keyword>
<dbReference type="EMBL" id="CP033972">
    <property type="protein sequence ID" value="AZG43564.1"/>
    <property type="molecule type" value="Genomic_DNA"/>
</dbReference>
<proteinExistence type="predicted"/>
<dbReference type="RefSeq" id="WP_164473704.1">
    <property type="nucleotide sequence ID" value="NZ_CP033972.1"/>
</dbReference>
<gene>
    <name evidence="1" type="ORF">D7316_00130</name>
</gene>
<dbReference type="AlphaFoldDB" id="A0A3G8JEZ2"/>
<organism evidence="1 2">
    <name type="scientific">Gordonia insulae</name>
    <dbReference type="NCBI Taxonomy" id="2420509"/>
    <lineage>
        <taxon>Bacteria</taxon>
        <taxon>Bacillati</taxon>
        <taxon>Actinomycetota</taxon>
        <taxon>Actinomycetes</taxon>
        <taxon>Mycobacteriales</taxon>
        <taxon>Gordoniaceae</taxon>
        <taxon>Gordonia</taxon>
    </lineage>
</organism>
<evidence type="ECO:0000313" key="1">
    <source>
        <dbReference type="EMBL" id="AZG43564.1"/>
    </source>
</evidence>
<dbReference type="KEGG" id="gom:D7316_00130"/>
<dbReference type="Proteomes" id="UP000271469">
    <property type="component" value="Chromosome"/>
</dbReference>
<accession>A0A3G8JEZ2</accession>
<reference evidence="1 2" key="1">
    <citation type="submission" date="2018-11" db="EMBL/GenBank/DDBJ databases">
        <title>Gordonia insulae sp. nov., isolated from an island soil.</title>
        <authorList>
            <person name="Kim Y.S."/>
            <person name="Kim S.B."/>
        </authorList>
    </citation>
    <scope>NUCLEOTIDE SEQUENCE [LARGE SCALE GENOMIC DNA]</scope>
    <source>
        <strain evidence="1 2">MMS17-SY073</strain>
    </source>
</reference>
<sequence>MSGTGQHIWGRPRPVPDRCRGEHTYAGGCVYNADDPHRPLFPEELRPGRRFTTAA</sequence>
<name>A0A3G8JEZ2_9ACTN</name>